<dbReference type="InterPro" id="IPR005624">
    <property type="entry name" value="PduO/GlcC-like"/>
</dbReference>
<dbReference type="PANTHER" id="PTHR28255:SF1">
    <property type="entry name" value="UPF0303 PROTEIN YBR137W"/>
    <property type="match status" value="1"/>
</dbReference>
<dbReference type="Pfam" id="PF03928">
    <property type="entry name" value="HbpS-like"/>
    <property type="match status" value="1"/>
</dbReference>
<name>A0AAW3FJG3_LACPN</name>
<dbReference type="InterPro" id="IPR010371">
    <property type="entry name" value="YBR137W-like"/>
</dbReference>
<protein>
    <recommendedName>
        <fullName evidence="1">UPF0303 protein CMPG5300_2915</fullName>
    </recommendedName>
</protein>
<proteinExistence type="inferred from homology"/>
<organism evidence="2 3">
    <name type="scientific">Lactiplantibacillus plantarum CMPG5300</name>
    <dbReference type="NCBI Taxonomy" id="1304889"/>
    <lineage>
        <taxon>Bacteria</taxon>
        <taxon>Bacillati</taxon>
        <taxon>Bacillota</taxon>
        <taxon>Bacilli</taxon>
        <taxon>Lactobacillales</taxon>
        <taxon>Lactobacillaceae</taxon>
        <taxon>Lactiplantibacillus</taxon>
    </lineage>
</organism>
<dbReference type="NCBIfam" id="NF002696">
    <property type="entry name" value="PRK02487.1-5"/>
    <property type="match status" value="1"/>
</dbReference>
<dbReference type="SMR" id="A0AAW3FJG3"/>
<dbReference type="EMBL" id="AXZV01000019">
    <property type="protein sequence ID" value="KGH41497.1"/>
    <property type="molecule type" value="Genomic_DNA"/>
</dbReference>
<dbReference type="SUPFAM" id="SSF143744">
    <property type="entry name" value="GlcG-like"/>
    <property type="match status" value="1"/>
</dbReference>
<comment type="caution">
    <text evidence="2">The sequence shown here is derived from an EMBL/GenBank/DDBJ whole genome shotgun (WGS) entry which is preliminary data.</text>
</comment>
<evidence type="ECO:0000313" key="3">
    <source>
        <dbReference type="Proteomes" id="UP000029801"/>
    </source>
</evidence>
<comment type="similarity">
    <text evidence="1">Belongs to the UPF0303 family.</text>
</comment>
<dbReference type="Gene3D" id="3.30.450.150">
    <property type="entry name" value="Haem-degrading domain"/>
    <property type="match status" value="1"/>
</dbReference>
<dbReference type="PIRSF" id="PIRSF008757">
    <property type="entry name" value="UCP008757"/>
    <property type="match status" value="1"/>
</dbReference>
<evidence type="ECO:0000256" key="1">
    <source>
        <dbReference type="HAMAP-Rule" id="MF_00761"/>
    </source>
</evidence>
<sequence length="155" mass="17510">MMIDQNKIIGQEKNALLTHFNLDDVDKLVISLKKIGRENFDKVCILIKINKRIVFFHAGTQTTNENNLWIHKKANVVDKFDHSSLFEKAIYEENPDKFYINNGLSRRDYAIVGGGFPIGLESTGIIGSLIVSGLTDTEDHDLAYQALIDIQSQQS</sequence>
<accession>A0AAW3FJG3</accession>
<dbReference type="HAMAP" id="MF_00761">
    <property type="entry name" value="UPF0303"/>
    <property type="match status" value="1"/>
</dbReference>
<dbReference type="Proteomes" id="UP000029801">
    <property type="component" value="Chromosome"/>
</dbReference>
<dbReference type="AlphaFoldDB" id="A0AAW3FJG3"/>
<evidence type="ECO:0000313" key="2">
    <source>
        <dbReference type="EMBL" id="KGH41497.1"/>
    </source>
</evidence>
<dbReference type="PANTHER" id="PTHR28255">
    <property type="match status" value="1"/>
</dbReference>
<gene>
    <name evidence="2" type="ORF">CMPG5300_2915</name>
</gene>
<dbReference type="InterPro" id="IPR038084">
    <property type="entry name" value="PduO/GlcC-like_sf"/>
</dbReference>
<reference evidence="2 3" key="1">
    <citation type="journal article" date="2014" name="Genome Announc.">
        <title>Draft Genome Sequence of Lactobacillus plantarum CMPG5300, a Human Vaginal Isolate.</title>
        <authorList>
            <person name="Malik S."/>
            <person name="Siezen R.J."/>
            <person name="Renckens B."/>
            <person name="Vaneechoutte M."/>
            <person name="Vanderleyden J."/>
            <person name="Lebeer S."/>
        </authorList>
    </citation>
    <scope>NUCLEOTIDE SEQUENCE [LARGE SCALE GENOMIC DNA]</scope>
    <source>
        <strain evidence="2 3">CMPG5300</strain>
    </source>
</reference>